<feature type="region of interest" description="Disordered" evidence="1">
    <location>
        <begin position="75"/>
        <end position="118"/>
    </location>
</feature>
<keyword evidence="3" id="KW-1185">Reference proteome</keyword>
<feature type="compositionally biased region" description="Basic and acidic residues" evidence="1">
    <location>
        <begin position="660"/>
        <end position="675"/>
    </location>
</feature>
<organism evidence="2 3">
    <name type="scientific">Metarhizium album (strain ARSEF 1941)</name>
    <dbReference type="NCBI Taxonomy" id="1081103"/>
    <lineage>
        <taxon>Eukaryota</taxon>
        <taxon>Fungi</taxon>
        <taxon>Dikarya</taxon>
        <taxon>Ascomycota</taxon>
        <taxon>Pezizomycotina</taxon>
        <taxon>Sordariomycetes</taxon>
        <taxon>Hypocreomycetidae</taxon>
        <taxon>Hypocreales</taxon>
        <taxon>Clavicipitaceae</taxon>
        <taxon>Metarhizium</taxon>
    </lineage>
</organism>
<gene>
    <name evidence="2" type="ORF">MAM_01155</name>
</gene>
<feature type="compositionally biased region" description="Basic and acidic residues" evidence="1">
    <location>
        <begin position="694"/>
        <end position="711"/>
    </location>
</feature>
<dbReference type="STRING" id="1081103.A0A0B2WW20"/>
<feature type="compositionally biased region" description="Polar residues" evidence="1">
    <location>
        <begin position="641"/>
        <end position="653"/>
    </location>
</feature>
<feature type="compositionally biased region" description="Basic and acidic residues" evidence="1">
    <location>
        <begin position="604"/>
        <end position="637"/>
    </location>
</feature>
<feature type="region of interest" description="Disordered" evidence="1">
    <location>
        <begin position="130"/>
        <end position="185"/>
    </location>
</feature>
<feature type="region of interest" description="Disordered" evidence="1">
    <location>
        <begin position="12"/>
        <end position="32"/>
    </location>
</feature>
<dbReference type="GeneID" id="63735610"/>
<evidence type="ECO:0000313" key="3">
    <source>
        <dbReference type="Proteomes" id="UP000030816"/>
    </source>
</evidence>
<feature type="compositionally biased region" description="Basic and acidic residues" evidence="1">
    <location>
        <begin position="364"/>
        <end position="380"/>
    </location>
</feature>
<feature type="compositionally biased region" description="Polar residues" evidence="1">
    <location>
        <begin position="105"/>
        <end position="118"/>
    </location>
</feature>
<feature type="region of interest" description="Disordered" evidence="1">
    <location>
        <begin position="598"/>
        <end position="738"/>
    </location>
</feature>
<dbReference type="Proteomes" id="UP000030816">
    <property type="component" value="Unassembled WGS sequence"/>
</dbReference>
<comment type="caution">
    <text evidence="2">The sequence shown here is derived from an EMBL/GenBank/DDBJ whole genome shotgun (WGS) entry which is preliminary data.</text>
</comment>
<feature type="compositionally biased region" description="Basic and acidic residues" evidence="1">
    <location>
        <begin position="15"/>
        <end position="25"/>
    </location>
</feature>
<proteinExistence type="predicted"/>
<feature type="region of interest" description="Disordered" evidence="1">
    <location>
        <begin position="361"/>
        <end position="408"/>
    </location>
</feature>
<feature type="compositionally biased region" description="Basic and acidic residues" evidence="1">
    <location>
        <begin position="149"/>
        <end position="166"/>
    </location>
</feature>
<feature type="compositionally biased region" description="Polar residues" evidence="1">
    <location>
        <begin position="773"/>
        <end position="790"/>
    </location>
</feature>
<dbReference type="HOGENOM" id="CLU_350571_0_0_1"/>
<feature type="region of interest" description="Disordered" evidence="1">
    <location>
        <begin position="568"/>
        <end position="587"/>
    </location>
</feature>
<dbReference type="AlphaFoldDB" id="A0A0B2WW20"/>
<evidence type="ECO:0000256" key="1">
    <source>
        <dbReference type="SAM" id="MobiDB-lite"/>
    </source>
</evidence>
<dbReference type="RefSeq" id="XP_040681442.1">
    <property type="nucleotide sequence ID" value="XM_040819954.1"/>
</dbReference>
<feature type="compositionally biased region" description="Low complexity" evidence="1">
    <location>
        <begin position="759"/>
        <end position="772"/>
    </location>
</feature>
<dbReference type="OrthoDB" id="4937783at2759"/>
<reference evidence="2 3" key="1">
    <citation type="journal article" date="2014" name="Proc. Natl. Acad. Sci. U.S.A.">
        <title>Trajectory and genomic determinants of fungal-pathogen speciation and host adaptation.</title>
        <authorList>
            <person name="Hu X."/>
            <person name="Xiao G."/>
            <person name="Zheng P."/>
            <person name="Shang Y."/>
            <person name="Su Y."/>
            <person name="Zhang X."/>
            <person name="Liu X."/>
            <person name="Zhan S."/>
            <person name="St Leger R.J."/>
            <person name="Wang C."/>
        </authorList>
    </citation>
    <scope>NUCLEOTIDE SEQUENCE [LARGE SCALE GENOMIC DNA]</scope>
    <source>
        <strain evidence="2 3">ARSEF 1941</strain>
    </source>
</reference>
<accession>A0A0B2WW20</accession>
<name>A0A0B2WW20_METAS</name>
<evidence type="ECO:0000313" key="2">
    <source>
        <dbReference type="EMBL" id="KHO00377.1"/>
    </source>
</evidence>
<feature type="region of interest" description="Disordered" evidence="1">
    <location>
        <begin position="198"/>
        <end position="236"/>
    </location>
</feature>
<feature type="region of interest" description="Disordered" evidence="1">
    <location>
        <begin position="757"/>
        <end position="790"/>
    </location>
</feature>
<protein>
    <submittedName>
        <fullName evidence="2">Uncharacterized protein</fullName>
    </submittedName>
</protein>
<sequence>MGEIAAVRHKLCGIPEHRQDGRDDQQAPSRPLVGFERVRQEDKEYPAALREERRQDRLECAELEKIVATWRKTLSRDGEETWRPDAFTTDAPVGRTAPCDIRDGATSSPTNNKASGGTETALARLKRRSYSASGNGKVHGGLSDSSSVCDRRSEKLNDDNAHDRPGGRSSDMGLNASVLVTETPRRRKRCGSSIFCEDAGSPRKRSTKKPKCGDVQRSSGEAAVQRRKTRNAARPDVDRPFTATLSSRFTEEPLINDDDTVDFHSLYYDGEVVSFCEILEFPPDSHQFYIFYCREHGQFFRNAPRNGAAKHLQKHKMWMSTTVVFRVSLFGVRVLNGTPALVKEYNDAIFPHLKSRTWTSKQKAKAEEELRRRSNDHDDPSYCPDSTPEIPHVQSPTLPTRRSSRRCAGNYAPGTRPWGDLIAKPQACEVYCVTWHRDNRNYAVIILPYGSFEPVGIPDMSILGTGLLEKGRRKSHAVDAMTGDYVWSSGYEDGGPREHEREYPVIFFDNRKFPREASYGWVMASELLVFDPKDTSIPHLKAVAQFLKEKGRGVQALGQEDDATRACVQSGAATEPTPSVPAVRDKKSPVAELDAYFGGSQCREAGDDFRYPNRDADSLPHEPSDDERPVTEPESRLRAQQRVQVATMGTGTWEQGAPDLTRDTKTAHDDADKPSRARRTRQPRPQGRVPASRDTSKHEEPSPSYRIDRLPVKPAAETVHPSSPTEDTGRASSAPRGLDFRVTASGRYELYDIGWTPKSSSQRSRQGSVRVQETLSCSGPRSHSVTPHSAALTTQQRITIDDVMHPAEPRKR</sequence>
<dbReference type="EMBL" id="AZHE01000002">
    <property type="protein sequence ID" value="KHO00377.1"/>
    <property type="molecule type" value="Genomic_DNA"/>
</dbReference>